<dbReference type="InterPro" id="IPR023796">
    <property type="entry name" value="Serpin_dom"/>
</dbReference>
<evidence type="ECO:0000256" key="4">
    <source>
        <dbReference type="RuleBase" id="RU000411"/>
    </source>
</evidence>
<keyword evidence="3" id="KW-0722">Serine protease inhibitor</keyword>
<dbReference type="FunCoup" id="A0A7R8UR31">
    <property type="interactions" value="51"/>
</dbReference>
<dbReference type="AlphaFoldDB" id="A0A7R8UR31"/>
<evidence type="ECO:0000313" key="7">
    <source>
        <dbReference type="Proteomes" id="UP000594454"/>
    </source>
</evidence>
<dbReference type="Proteomes" id="UP000594454">
    <property type="component" value="Chromosome 3"/>
</dbReference>
<evidence type="ECO:0000259" key="5">
    <source>
        <dbReference type="SMART" id="SM00093"/>
    </source>
</evidence>
<evidence type="ECO:0000256" key="2">
    <source>
        <dbReference type="ARBA" id="ARBA00022690"/>
    </source>
</evidence>
<sequence length="370" mass="41077">MASGSKAPSEFVFNLFSTVNKDNETNFVISPLGIQIILGLTLMGAAGKTKDEIARILQITNNKTEASKNFSQIVHQLKDSKSMSIACKIYVQDGKELNSNFVQISKKDFDSSAECIDFSKHGEAASKINDFVESKTNKQIKRVIEPDDLNSGIVLVLVNAVYFKGIWKTPFNKNLTEKADFWINDKESVKVDMMTMGKTTLPYGVVDDINATAVELPFQGDELSMIIILPNKGTNISTLKEKLDRLSPSKLKKKLNKIQLILSMPKFTIDFGTDLTNVLKNMGMVEMFSDHADFSELLHNSEAVKVSKVVHKAHIEVNEEGAEASAATAVLVAPRAVPLNQAAHEFKVDRPFIYMITNKDQVLFLGKKVR</sequence>
<dbReference type="InterPro" id="IPR042178">
    <property type="entry name" value="Serpin_sf_1"/>
</dbReference>
<dbReference type="InterPro" id="IPR000215">
    <property type="entry name" value="Serpin_fam"/>
</dbReference>
<dbReference type="InParanoid" id="A0A7R8UR31"/>
<dbReference type="OrthoDB" id="671595at2759"/>
<dbReference type="Gene3D" id="3.30.497.10">
    <property type="entry name" value="Antithrombin, subunit I, domain 2"/>
    <property type="match status" value="1"/>
</dbReference>
<evidence type="ECO:0000256" key="1">
    <source>
        <dbReference type="ARBA" id="ARBA00009500"/>
    </source>
</evidence>
<dbReference type="PROSITE" id="PS00284">
    <property type="entry name" value="SERPIN"/>
    <property type="match status" value="1"/>
</dbReference>
<evidence type="ECO:0000256" key="3">
    <source>
        <dbReference type="ARBA" id="ARBA00022900"/>
    </source>
</evidence>
<dbReference type="SMART" id="SM00093">
    <property type="entry name" value="SERPIN"/>
    <property type="match status" value="1"/>
</dbReference>
<comment type="similarity">
    <text evidence="1 4">Belongs to the serpin family.</text>
</comment>
<dbReference type="EMBL" id="LR899011">
    <property type="protein sequence ID" value="CAD7084503.1"/>
    <property type="molecule type" value="Genomic_DNA"/>
</dbReference>
<dbReference type="SUPFAM" id="SSF56574">
    <property type="entry name" value="Serpins"/>
    <property type="match status" value="1"/>
</dbReference>
<dbReference type="CDD" id="cd19601">
    <property type="entry name" value="serpin42Da-like"/>
    <property type="match status" value="1"/>
</dbReference>
<accession>A0A7R8UR31</accession>
<dbReference type="InterPro" id="IPR023795">
    <property type="entry name" value="Serpin_CS"/>
</dbReference>
<dbReference type="PANTHER" id="PTHR11461:SF211">
    <property type="entry name" value="GH10112P-RELATED"/>
    <property type="match status" value="1"/>
</dbReference>
<dbReference type="Gene3D" id="2.30.39.10">
    <property type="entry name" value="Alpha-1-antitrypsin, domain 1"/>
    <property type="match status" value="1"/>
</dbReference>
<proteinExistence type="inferred from homology"/>
<gene>
    <name evidence="6" type="ORF">HERILL_LOCUS7391</name>
</gene>
<organism evidence="6 7">
    <name type="scientific">Hermetia illucens</name>
    <name type="common">Black soldier fly</name>
    <dbReference type="NCBI Taxonomy" id="343691"/>
    <lineage>
        <taxon>Eukaryota</taxon>
        <taxon>Metazoa</taxon>
        <taxon>Ecdysozoa</taxon>
        <taxon>Arthropoda</taxon>
        <taxon>Hexapoda</taxon>
        <taxon>Insecta</taxon>
        <taxon>Pterygota</taxon>
        <taxon>Neoptera</taxon>
        <taxon>Endopterygota</taxon>
        <taxon>Diptera</taxon>
        <taxon>Brachycera</taxon>
        <taxon>Stratiomyomorpha</taxon>
        <taxon>Stratiomyidae</taxon>
        <taxon>Hermetiinae</taxon>
        <taxon>Hermetia</taxon>
    </lineage>
</organism>
<dbReference type="GO" id="GO:0005615">
    <property type="term" value="C:extracellular space"/>
    <property type="evidence" value="ECO:0007669"/>
    <property type="project" value="InterPro"/>
</dbReference>
<evidence type="ECO:0000313" key="6">
    <source>
        <dbReference type="EMBL" id="CAD7084503.1"/>
    </source>
</evidence>
<name>A0A7R8UR31_HERIL</name>
<protein>
    <recommendedName>
        <fullName evidence="5">Serpin domain-containing protein</fullName>
    </recommendedName>
</protein>
<feature type="domain" description="Serpin" evidence="5">
    <location>
        <begin position="13"/>
        <end position="370"/>
    </location>
</feature>
<dbReference type="InterPro" id="IPR036186">
    <property type="entry name" value="Serpin_sf"/>
</dbReference>
<dbReference type="PANTHER" id="PTHR11461">
    <property type="entry name" value="SERINE PROTEASE INHIBITOR, SERPIN"/>
    <property type="match status" value="1"/>
</dbReference>
<dbReference type="InterPro" id="IPR042185">
    <property type="entry name" value="Serpin_sf_2"/>
</dbReference>
<dbReference type="GO" id="GO:0004867">
    <property type="term" value="F:serine-type endopeptidase inhibitor activity"/>
    <property type="evidence" value="ECO:0007669"/>
    <property type="project" value="UniProtKB-KW"/>
</dbReference>
<reference evidence="6 7" key="1">
    <citation type="submission" date="2020-11" db="EMBL/GenBank/DDBJ databases">
        <authorList>
            <person name="Wallbank WR R."/>
            <person name="Pardo Diaz C."/>
            <person name="Kozak K."/>
            <person name="Martin S."/>
            <person name="Jiggins C."/>
            <person name="Moest M."/>
            <person name="Warren A I."/>
            <person name="Generalovic N T."/>
            <person name="Byers J.R.P. K."/>
            <person name="Montejo-Kovacevich G."/>
            <person name="Yen C E."/>
        </authorList>
    </citation>
    <scope>NUCLEOTIDE SEQUENCE [LARGE SCALE GENOMIC DNA]</scope>
</reference>
<dbReference type="Pfam" id="PF00079">
    <property type="entry name" value="Serpin"/>
    <property type="match status" value="1"/>
</dbReference>
<keyword evidence="2" id="KW-0646">Protease inhibitor</keyword>
<keyword evidence="7" id="KW-1185">Reference proteome</keyword>